<sequence length="142" mass="15645">MKASRFPLGPGECFSFALRRAARAVSRQYDEALAPLALNNGQFSMLALLAELGPLRIQKVAETLVMDRTTVTAALKPLQRRKLVRVDVAGDDARAREAVLTPAGEALLNKAMPLWRVQQERLKKMLSAEDAEALRAHLGRLV</sequence>
<evidence type="ECO:0000313" key="2">
    <source>
        <dbReference type="EMBL" id="WXB04840.1"/>
    </source>
</evidence>
<protein>
    <submittedName>
        <fullName evidence="2">MarR family winged helix-turn-helix transcriptional regulator</fullName>
    </submittedName>
</protein>
<dbReference type="Pfam" id="PF01047">
    <property type="entry name" value="MarR"/>
    <property type="match status" value="1"/>
</dbReference>
<dbReference type="RefSeq" id="WP_394834482.1">
    <property type="nucleotide sequence ID" value="NZ_CP089929.1"/>
</dbReference>
<evidence type="ECO:0000259" key="1">
    <source>
        <dbReference type="PROSITE" id="PS50995"/>
    </source>
</evidence>
<keyword evidence="3" id="KW-1185">Reference proteome</keyword>
<feature type="domain" description="HTH marR-type" evidence="1">
    <location>
        <begin position="11"/>
        <end position="142"/>
    </location>
</feature>
<accession>A0ABZ2L3C2</accession>
<proteinExistence type="predicted"/>
<dbReference type="PANTHER" id="PTHR33164:SF105">
    <property type="entry name" value="TRANSCRIPTIONAL REPRESSOR PROTEIN-RELATED"/>
    <property type="match status" value="1"/>
</dbReference>
<dbReference type="Gene3D" id="1.10.10.10">
    <property type="entry name" value="Winged helix-like DNA-binding domain superfamily/Winged helix DNA-binding domain"/>
    <property type="match status" value="1"/>
</dbReference>
<evidence type="ECO:0000313" key="3">
    <source>
        <dbReference type="Proteomes" id="UP001374803"/>
    </source>
</evidence>
<reference evidence="2" key="1">
    <citation type="submission" date="2021-12" db="EMBL/GenBank/DDBJ databases">
        <title>Discovery of the Pendulisporaceae a myxobacterial family with distinct sporulation behavior and unique specialized metabolism.</title>
        <authorList>
            <person name="Garcia R."/>
            <person name="Popoff A."/>
            <person name="Bader C.D."/>
            <person name="Loehr J."/>
            <person name="Walesch S."/>
            <person name="Walt C."/>
            <person name="Boldt J."/>
            <person name="Bunk B."/>
            <person name="Haeckl F.J.F.P.J."/>
            <person name="Gunesch A.P."/>
            <person name="Birkelbach J."/>
            <person name="Nuebel U."/>
            <person name="Pietschmann T."/>
            <person name="Bach T."/>
            <person name="Mueller R."/>
        </authorList>
    </citation>
    <scope>NUCLEOTIDE SEQUENCE</scope>
    <source>
        <strain evidence="2">MSr11367</strain>
    </source>
</reference>
<name>A0ABZ2L3C2_9BACT</name>
<dbReference type="EMBL" id="CP089983">
    <property type="protein sequence ID" value="WXB04840.1"/>
    <property type="molecule type" value="Genomic_DNA"/>
</dbReference>
<dbReference type="PANTHER" id="PTHR33164">
    <property type="entry name" value="TRANSCRIPTIONAL REGULATOR, MARR FAMILY"/>
    <property type="match status" value="1"/>
</dbReference>
<dbReference type="InterPro" id="IPR036390">
    <property type="entry name" value="WH_DNA-bd_sf"/>
</dbReference>
<dbReference type="InterPro" id="IPR000835">
    <property type="entry name" value="HTH_MarR-typ"/>
</dbReference>
<dbReference type="InterPro" id="IPR036388">
    <property type="entry name" value="WH-like_DNA-bd_sf"/>
</dbReference>
<dbReference type="InterPro" id="IPR039422">
    <property type="entry name" value="MarR/SlyA-like"/>
</dbReference>
<dbReference type="SMART" id="SM00347">
    <property type="entry name" value="HTH_MARR"/>
    <property type="match status" value="1"/>
</dbReference>
<dbReference type="Proteomes" id="UP001374803">
    <property type="component" value="Chromosome"/>
</dbReference>
<dbReference type="PRINTS" id="PR00598">
    <property type="entry name" value="HTHMARR"/>
</dbReference>
<dbReference type="SUPFAM" id="SSF46785">
    <property type="entry name" value="Winged helix' DNA-binding domain"/>
    <property type="match status" value="1"/>
</dbReference>
<gene>
    <name evidence="2" type="ORF">LVJ94_49110</name>
</gene>
<organism evidence="2 3">
    <name type="scientific">Pendulispora rubella</name>
    <dbReference type="NCBI Taxonomy" id="2741070"/>
    <lineage>
        <taxon>Bacteria</taxon>
        <taxon>Pseudomonadati</taxon>
        <taxon>Myxococcota</taxon>
        <taxon>Myxococcia</taxon>
        <taxon>Myxococcales</taxon>
        <taxon>Sorangiineae</taxon>
        <taxon>Pendulisporaceae</taxon>
        <taxon>Pendulispora</taxon>
    </lineage>
</organism>
<dbReference type="PROSITE" id="PS50995">
    <property type="entry name" value="HTH_MARR_2"/>
    <property type="match status" value="1"/>
</dbReference>